<keyword evidence="3" id="KW-1185">Reference proteome</keyword>
<dbReference type="AlphaFoldDB" id="A0A5J4KSC9"/>
<dbReference type="InterPro" id="IPR045676">
    <property type="entry name" value="DUF6194"/>
</dbReference>
<accession>A0A5J4KSC9</accession>
<protein>
    <recommendedName>
        <fullName evidence="1">DUF6194 domain-containing protein</fullName>
    </recommendedName>
</protein>
<dbReference type="RefSeq" id="WP_269822493.1">
    <property type="nucleotide sequence ID" value="NZ_BKZW01000002.1"/>
</dbReference>
<feature type="domain" description="DUF6194" evidence="1">
    <location>
        <begin position="8"/>
        <end position="52"/>
    </location>
</feature>
<dbReference type="Proteomes" id="UP000326912">
    <property type="component" value="Unassembled WGS sequence"/>
</dbReference>
<dbReference type="EMBL" id="BKZW01000002">
    <property type="protein sequence ID" value="GER90022.1"/>
    <property type="molecule type" value="Genomic_DNA"/>
</dbReference>
<evidence type="ECO:0000313" key="3">
    <source>
        <dbReference type="Proteomes" id="UP000326912"/>
    </source>
</evidence>
<dbReference type="Pfam" id="PF19694">
    <property type="entry name" value="DUF6194"/>
    <property type="match status" value="1"/>
</dbReference>
<evidence type="ECO:0000259" key="1">
    <source>
        <dbReference type="Pfam" id="PF19694"/>
    </source>
</evidence>
<sequence length="55" mass="6355">MPEAARDLTHPEYGHIFWVCVLTPGEEMFATKVRQLLTEAHELAVSKYKRKAARQ</sequence>
<evidence type="ECO:0000313" key="2">
    <source>
        <dbReference type="EMBL" id="GER90022.1"/>
    </source>
</evidence>
<proteinExistence type="predicted"/>
<comment type="caution">
    <text evidence="2">The sequence shown here is derived from an EMBL/GenBank/DDBJ whole genome shotgun (WGS) entry which is preliminary data.</text>
</comment>
<gene>
    <name evidence="2" type="ORF">KDW_41840</name>
</gene>
<organism evidence="2 3">
    <name type="scientific">Dictyobacter vulcani</name>
    <dbReference type="NCBI Taxonomy" id="2607529"/>
    <lineage>
        <taxon>Bacteria</taxon>
        <taxon>Bacillati</taxon>
        <taxon>Chloroflexota</taxon>
        <taxon>Ktedonobacteria</taxon>
        <taxon>Ktedonobacterales</taxon>
        <taxon>Dictyobacteraceae</taxon>
        <taxon>Dictyobacter</taxon>
    </lineage>
</organism>
<reference evidence="2 3" key="1">
    <citation type="submission" date="2019-10" db="EMBL/GenBank/DDBJ databases">
        <title>Dictyobacter vulcani sp. nov., within the class Ktedonobacteria, isolated from soil of volcanic Mt. Zao.</title>
        <authorList>
            <person name="Zheng Y."/>
            <person name="Wang C.M."/>
            <person name="Sakai Y."/>
            <person name="Abe K."/>
            <person name="Yokota A."/>
            <person name="Yabe S."/>
        </authorList>
    </citation>
    <scope>NUCLEOTIDE SEQUENCE [LARGE SCALE GENOMIC DNA]</scope>
    <source>
        <strain evidence="2 3">W12</strain>
    </source>
</reference>
<name>A0A5J4KSC9_9CHLR</name>